<dbReference type="GeneID" id="37075908"/>
<keyword evidence="3" id="KW-1185">Reference proteome</keyword>
<dbReference type="STRING" id="1450539.A0A318ZJJ9"/>
<sequence>MATASVTVHVQGPGEESDPNHRQKLASQLPLIPRDSDTLIIQDDTPSDIEWAILGHHFSRVRDLEIHTGFHEDLNDKHIPLHWPLSRLLISSACGVLTRTPFIRQGRISHLILDYTSGLRFEGPDNDELVRRHKDASARGEAKTEYITCHEGTPEEKKIELIVIPELAQNWLNAKYGGEGCNELDPENLPPTEHAVNLKTLEVIENAMETVACMALALPHVVFNASTLHISSTYPGCDFQKLHESNFLQLLRQMDNLETLQLSVGEVFQEESHLLGLYKELPRSLTTLRLRGPAMLTQREEWKEWEGAFASQTFFPKLEKLSIEMDLYYVDRDDGWRRKEKAELPEELRIAANAACERLCAIARSRGVIVETMQDWKRVCE</sequence>
<evidence type="ECO:0000313" key="3">
    <source>
        <dbReference type="Proteomes" id="UP000248349"/>
    </source>
</evidence>
<evidence type="ECO:0000313" key="2">
    <source>
        <dbReference type="EMBL" id="PYH47017.1"/>
    </source>
</evidence>
<name>A0A318ZJJ9_9EURO</name>
<dbReference type="RefSeq" id="XP_025432999.1">
    <property type="nucleotide sequence ID" value="XM_025574680.1"/>
</dbReference>
<accession>A0A318ZJJ9</accession>
<dbReference type="Proteomes" id="UP000248349">
    <property type="component" value="Unassembled WGS sequence"/>
</dbReference>
<evidence type="ECO:0000256" key="1">
    <source>
        <dbReference type="SAM" id="MobiDB-lite"/>
    </source>
</evidence>
<feature type="region of interest" description="Disordered" evidence="1">
    <location>
        <begin position="1"/>
        <end position="21"/>
    </location>
</feature>
<protein>
    <submittedName>
        <fullName evidence="2">Uncharacterized protein</fullName>
    </submittedName>
</protein>
<reference evidence="2 3" key="1">
    <citation type="submission" date="2016-12" db="EMBL/GenBank/DDBJ databases">
        <title>The genomes of Aspergillus section Nigri reveals drivers in fungal speciation.</title>
        <authorList>
            <consortium name="DOE Joint Genome Institute"/>
            <person name="Vesth T.C."/>
            <person name="Nybo J."/>
            <person name="Theobald S."/>
            <person name="Brandl J."/>
            <person name="Frisvad J.C."/>
            <person name="Nielsen K.F."/>
            <person name="Lyhne E.K."/>
            <person name="Kogle M.E."/>
            <person name="Kuo A."/>
            <person name="Riley R."/>
            <person name="Clum A."/>
            <person name="Nolan M."/>
            <person name="Lipzen A."/>
            <person name="Salamov A."/>
            <person name="Henrissat B."/>
            <person name="Wiebenga A."/>
            <person name="De Vries R.P."/>
            <person name="Grigoriev I.V."/>
            <person name="Mortensen U.H."/>
            <person name="Andersen M.R."/>
            <person name="Baker S.E."/>
        </authorList>
    </citation>
    <scope>NUCLEOTIDE SEQUENCE [LARGE SCALE GENOMIC DNA]</scope>
    <source>
        <strain evidence="2 3">JOP 1030-1</strain>
    </source>
</reference>
<proteinExistence type="predicted"/>
<dbReference type="AlphaFoldDB" id="A0A318ZJJ9"/>
<dbReference type="OrthoDB" id="4579491at2759"/>
<dbReference type="EMBL" id="KZ821226">
    <property type="protein sequence ID" value="PYH47017.1"/>
    <property type="molecule type" value="Genomic_DNA"/>
</dbReference>
<organism evidence="2 3">
    <name type="scientific">Aspergillus saccharolyticus JOP 1030-1</name>
    <dbReference type="NCBI Taxonomy" id="1450539"/>
    <lineage>
        <taxon>Eukaryota</taxon>
        <taxon>Fungi</taxon>
        <taxon>Dikarya</taxon>
        <taxon>Ascomycota</taxon>
        <taxon>Pezizomycotina</taxon>
        <taxon>Eurotiomycetes</taxon>
        <taxon>Eurotiomycetidae</taxon>
        <taxon>Eurotiales</taxon>
        <taxon>Aspergillaceae</taxon>
        <taxon>Aspergillus</taxon>
        <taxon>Aspergillus subgen. Circumdati</taxon>
    </lineage>
</organism>
<gene>
    <name evidence="2" type="ORF">BP01DRAFT_355414</name>
</gene>